<dbReference type="InterPro" id="IPR006260">
    <property type="entry name" value="TonB/TolA_C"/>
</dbReference>
<comment type="subcellular location">
    <subcellularLocation>
        <location evidence="1">Cell inner membrane</location>
        <topology evidence="1">Single-pass membrane protein</topology>
        <orientation evidence="1">Periplasmic side</orientation>
    </subcellularLocation>
</comment>
<comment type="similarity">
    <text evidence="2">Belongs to the TonB family.</text>
</comment>
<keyword evidence="12" id="KW-1185">Reference proteome</keyword>
<organism evidence="11 12">
    <name type="scientific">Hymenobacter humi</name>
    <dbReference type="NCBI Taxonomy" id="1411620"/>
    <lineage>
        <taxon>Bacteria</taxon>
        <taxon>Pseudomonadati</taxon>
        <taxon>Bacteroidota</taxon>
        <taxon>Cytophagia</taxon>
        <taxon>Cytophagales</taxon>
        <taxon>Hymenobacteraceae</taxon>
        <taxon>Hymenobacter</taxon>
    </lineage>
</organism>
<dbReference type="InterPro" id="IPR037682">
    <property type="entry name" value="TonB_C"/>
</dbReference>
<evidence type="ECO:0000256" key="9">
    <source>
        <dbReference type="ARBA" id="ARBA00023136"/>
    </source>
</evidence>
<evidence type="ECO:0000256" key="1">
    <source>
        <dbReference type="ARBA" id="ARBA00004383"/>
    </source>
</evidence>
<dbReference type="Proteomes" id="UP001596513">
    <property type="component" value="Unassembled WGS sequence"/>
</dbReference>
<keyword evidence="5" id="KW-0997">Cell inner membrane</keyword>
<keyword evidence="3" id="KW-0813">Transport</keyword>
<keyword evidence="7" id="KW-0653">Protein transport</keyword>
<protein>
    <submittedName>
        <fullName evidence="11">Energy transducer TonB</fullName>
    </submittedName>
</protein>
<dbReference type="RefSeq" id="WP_380201267.1">
    <property type="nucleotide sequence ID" value="NZ_JBHTEK010000001.1"/>
</dbReference>
<dbReference type="PROSITE" id="PS52015">
    <property type="entry name" value="TONB_CTD"/>
    <property type="match status" value="1"/>
</dbReference>
<dbReference type="PANTHER" id="PTHR33446:SF2">
    <property type="entry name" value="PROTEIN TONB"/>
    <property type="match status" value="1"/>
</dbReference>
<evidence type="ECO:0000313" key="11">
    <source>
        <dbReference type="EMBL" id="MFC7667049.1"/>
    </source>
</evidence>
<feature type="domain" description="TonB C-terminal" evidence="10">
    <location>
        <begin position="1"/>
        <end position="81"/>
    </location>
</feature>
<dbReference type="PANTHER" id="PTHR33446">
    <property type="entry name" value="PROTEIN TONB-RELATED"/>
    <property type="match status" value="1"/>
</dbReference>
<proteinExistence type="inferred from homology"/>
<dbReference type="Pfam" id="PF03544">
    <property type="entry name" value="TonB_C"/>
    <property type="match status" value="1"/>
</dbReference>
<evidence type="ECO:0000256" key="4">
    <source>
        <dbReference type="ARBA" id="ARBA00022475"/>
    </source>
</evidence>
<evidence type="ECO:0000256" key="2">
    <source>
        <dbReference type="ARBA" id="ARBA00006555"/>
    </source>
</evidence>
<evidence type="ECO:0000256" key="3">
    <source>
        <dbReference type="ARBA" id="ARBA00022448"/>
    </source>
</evidence>
<evidence type="ECO:0000256" key="6">
    <source>
        <dbReference type="ARBA" id="ARBA00022692"/>
    </source>
</evidence>
<evidence type="ECO:0000256" key="5">
    <source>
        <dbReference type="ARBA" id="ARBA00022519"/>
    </source>
</evidence>
<name>A0ABW2U3Q2_9BACT</name>
<keyword evidence="8" id="KW-1133">Transmembrane helix</keyword>
<accession>A0ABW2U3Q2</accession>
<comment type="caution">
    <text evidence="11">The sequence shown here is derived from an EMBL/GenBank/DDBJ whole genome shotgun (WGS) entry which is preliminary data.</text>
</comment>
<keyword evidence="6" id="KW-0812">Transmembrane</keyword>
<evidence type="ECO:0000313" key="12">
    <source>
        <dbReference type="Proteomes" id="UP001596513"/>
    </source>
</evidence>
<dbReference type="InterPro" id="IPR051045">
    <property type="entry name" value="TonB-dependent_transducer"/>
</dbReference>
<evidence type="ECO:0000256" key="7">
    <source>
        <dbReference type="ARBA" id="ARBA00022927"/>
    </source>
</evidence>
<dbReference type="Gene3D" id="3.30.1150.10">
    <property type="match status" value="1"/>
</dbReference>
<gene>
    <name evidence="11" type="ORF">ACFQT0_06170</name>
</gene>
<sequence length="81" mass="8777">MYPPTALRDQISGRVLVDVTVAPDGTVSDTKVVRSLRPDCDSAAVASVQRLPRLSPPRQNGRAVYYSFTLPINFQAGGFGR</sequence>
<dbReference type="SUPFAM" id="SSF74653">
    <property type="entry name" value="TolA/TonB C-terminal domain"/>
    <property type="match status" value="1"/>
</dbReference>
<keyword evidence="9" id="KW-0472">Membrane</keyword>
<evidence type="ECO:0000256" key="8">
    <source>
        <dbReference type="ARBA" id="ARBA00022989"/>
    </source>
</evidence>
<dbReference type="EMBL" id="JBHTEK010000001">
    <property type="protein sequence ID" value="MFC7667049.1"/>
    <property type="molecule type" value="Genomic_DNA"/>
</dbReference>
<reference evidence="12" key="1">
    <citation type="journal article" date="2019" name="Int. J. Syst. Evol. Microbiol.">
        <title>The Global Catalogue of Microorganisms (GCM) 10K type strain sequencing project: providing services to taxonomists for standard genome sequencing and annotation.</title>
        <authorList>
            <consortium name="The Broad Institute Genomics Platform"/>
            <consortium name="The Broad Institute Genome Sequencing Center for Infectious Disease"/>
            <person name="Wu L."/>
            <person name="Ma J."/>
        </authorList>
    </citation>
    <scope>NUCLEOTIDE SEQUENCE [LARGE SCALE GENOMIC DNA]</scope>
    <source>
        <strain evidence="12">JCM 19635</strain>
    </source>
</reference>
<evidence type="ECO:0000259" key="10">
    <source>
        <dbReference type="PROSITE" id="PS52015"/>
    </source>
</evidence>
<keyword evidence="4" id="KW-1003">Cell membrane</keyword>
<dbReference type="NCBIfam" id="TIGR01352">
    <property type="entry name" value="tonB_Cterm"/>
    <property type="match status" value="1"/>
</dbReference>